<gene>
    <name evidence="9" type="ORF">CLV35_0247</name>
</gene>
<dbReference type="InParanoid" id="A0A420XV03"/>
<dbReference type="PROSITE" id="PS00398">
    <property type="entry name" value="RECOMBINASES_2"/>
    <property type="match status" value="1"/>
</dbReference>
<dbReference type="GO" id="GO:0015074">
    <property type="term" value="P:DNA integration"/>
    <property type="evidence" value="ECO:0007669"/>
    <property type="project" value="UniProtKB-KW"/>
</dbReference>
<dbReference type="InterPro" id="IPR006118">
    <property type="entry name" value="Recombinase_CS"/>
</dbReference>
<dbReference type="Pfam" id="PF00239">
    <property type="entry name" value="Resolvase"/>
    <property type="match status" value="1"/>
</dbReference>
<dbReference type="PROSITE" id="PS51736">
    <property type="entry name" value="RECOMBINASES_3"/>
    <property type="match status" value="1"/>
</dbReference>
<dbReference type="SMART" id="SM00857">
    <property type="entry name" value="Resolvase"/>
    <property type="match status" value="1"/>
</dbReference>
<dbReference type="CDD" id="cd03768">
    <property type="entry name" value="SR_ResInv"/>
    <property type="match status" value="1"/>
</dbReference>
<dbReference type="SUPFAM" id="SSF53041">
    <property type="entry name" value="Resolvase-like"/>
    <property type="match status" value="1"/>
</dbReference>
<keyword evidence="4" id="KW-0233">DNA recombination</keyword>
<reference evidence="9 10" key="1">
    <citation type="submission" date="2018-10" db="EMBL/GenBank/DDBJ databases">
        <title>Genomic Encyclopedia of Archaeal and Bacterial Type Strains, Phase II (KMG-II): from individual species to whole genera.</title>
        <authorList>
            <person name="Goeker M."/>
        </authorList>
    </citation>
    <scope>NUCLEOTIDE SEQUENCE [LARGE SCALE GENOMIC DNA]</scope>
    <source>
        <strain evidence="9 10">RP-AC37</strain>
    </source>
</reference>
<dbReference type="PROSITE" id="PS00397">
    <property type="entry name" value="RECOMBINASES_1"/>
    <property type="match status" value="1"/>
</dbReference>
<evidence type="ECO:0000256" key="4">
    <source>
        <dbReference type="ARBA" id="ARBA00023172"/>
    </source>
</evidence>
<comment type="similarity">
    <text evidence="1">Belongs to the site-specific recombinase resolvase family.</text>
</comment>
<dbReference type="CDD" id="cd00569">
    <property type="entry name" value="HTH_Hin_like"/>
    <property type="match status" value="1"/>
</dbReference>
<keyword evidence="3" id="KW-0238">DNA-binding</keyword>
<protein>
    <submittedName>
        <fullName evidence="9">DNA invertase Pin-like site-specific DNA recombinase</fullName>
    </submittedName>
</protein>
<dbReference type="SUPFAM" id="SSF46689">
    <property type="entry name" value="Homeodomain-like"/>
    <property type="match status" value="1"/>
</dbReference>
<name>A0A420XV03_9ACTN</name>
<dbReference type="AlphaFoldDB" id="A0A420XV03"/>
<dbReference type="InterPro" id="IPR006119">
    <property type="entry name" value="Resolv_N"/>
</dbReference>
<evidence type="ECO:0000256" key="2">
    <source>
        <dbReference type="ARBA" id="ARBA00022908"/>
    </source>
</evidence>
<organism evidence="9 10">
    <name type="scientific">Motilibacter peucedani</name>
    <dbReference type="NCBI Taxonomy" id="598650"/>
    <lineage>
        <taxon>Bacteria</taxon>
        <taxon>Bacillati</taxon>
        <taxon>Actinomycetota</taxon>
        <taxon>Actinomycetes</taxon>
        <taxon>Motilibacterales</taxon>
        <taxon>Motilibacteraceae</taxon>
        <taxon>Motilibacter</taxon>
    </lineage>
</organism>
<feature type="compositionally biased region" description="Pro residues" evidence="7">
    <location>
        <begin position="185"/>
        <end position="199"/>
    </location>
</feature>
<dbReference type="PANTHER" id="PTHR30461">
    <property type="entry name" value="DNA-INVERTASE FROM LAMBDOID PROPHAGE"/>
    <property type="match status" value="1"/>
</dbReference>
<dbReference type="Proteomes" id="UP000281955">
    <property type="component" value="Unassembled WGS sequence"/>
</dbReference>
<dbReference type="OrthoDB" id="3621759at2"/>
<proteinExistence type="inferred from homology"/>
<dbReference type="GO" id="GO:0000150">
    <property type="term" value="F:DNA strand exchange activity"/>
    <property type="evidence" value="ECO:0007669"/>
    <property type="project" value="InterPro"/>
</dbReference>
<dbReference type="GO" id="GO:0003677">
    <property type="term" value="F:DNA binding"/>
    <property type="evidence" value="ECO:0007669"/>
    <property type="project" value="UniProtKB-KW"/>
</dbReference>
<evidence type="ECO:0000256" key="5">
    <source>
        <dbReference type="PIRSR" id="PIRSR606118-50"/>
    </source>
</evidence>
<evidence type="ECO:0000256" key="6">
    <source>
        <dbReference type="PROSITE-ProRule" id="PRU10137"/>
    </source>
</evidence>
<dbReference type="Pfam" id="PF02796">
    <property type="entry name" value="HTH_7"/>
    <property type="match status" value="1"/>
</dbReference>
<dbReference type="PANTHER" id="PTHR30461:SF2">
    <property type="entry name" value="SERINE RECOMBINASE PINE-RELATED"/>
    <property type="match status" value="1"/>
</dbReference>
<comment type="caution">
    <text evidence="9">The sequence shown here is derived from an EMBL/GenBank/DDBJ whole genome shotgun (WGS) entry which is preliminary data.</text>
</comment>
<dbReference type="RefSeq" id="WP_121191610.1">
    <property type="nucleotide sequence ID" value="NZ_RBWV01000003.1"/>
</dbReference>
<dbReference type="InterPro" id="IPR050639">
    <property type="entry name" value="SSR_resolvase"/>
</dbReference>
<evidence type="ECO:0000313" key="9">
    <source>
        <dbReference type="EMBL" id="RKS80658.1"/>
    </source>
</evidence>
<evidence type="ECO:0000256" key="7">
    <source>
        <dbReference type="SAM" id="MobiDB-lite"/>
    </source>
</evidence>
<evidence type="ECO:0000259" key="8">
    <source>
        <dbReference type="PROSITE" id="PS51736"/>
    </source>
</evidence>
<dbReference type="Gene3D" id="3.40.50.1390">
    <property type="entry name" value="Resolvase, N-terminal catalytic domain"/>
    <property type="match status" value="1"/>
</dbReference>
<dbReference type="InterPro" id="IPR006120">
    <property type="entry name" value="Resolvase_HTH_dom"/>
</dbReference>
<feature type="region of interest" description="Disordered" evidence="7">
    <location>
        <begin position="181"/>
        <end position="208"/>
    </location>
</feature>
<keyword evidence="10" id="KW-1185">Reference proteome</keyword>
<feature type="domain" description="Resolvase/invertase-type recombinase catalytic" evidence="8">
    <location>
        <begin position="3"/>
        <end position="136"/>
    </location>
</feature>
<dbReference type="InterPro" id="IPR036162">
    <property type="entry name" value="Resolvase-like_N_sf"/>
</dbReference>
<dbReference type="InterPro" id="IPR009057">
    <property type="entry name" value="Homeodomain-like_sf"/>
</dbReference>
<dbReference type="FunFam" id="3.40.50.1390:FF:000001">
    <property type="entry name" value="DNA recombinase"/>
    <property type="match status" value="1"/>
</dbReference>
<evidence type="ECO:0000256" key="3">
    <source>
        <dbReference type="ARBA" id="ARBA00023125"/>
    </source>
</evidence>
<sequence length="208" mass="22981">MGHLLGYARVSTAEQNADLQTDELTAAGCYRVYVDHASGSLDRRPQLDKVLGDLRPGDTLVVWRLDRLGRSLRHLIDTVTALDEREVGFRSLRESIDTTTAGGRLVFHLFGALAQFEREIIKDRTVAGLAAARARGRVGGRPTKLTDRQRREARRMYDARELTVEQIGEVLGVSRTTIYRALTEPPAPSPAEQAPPPPGRSSRAKARA</sequence>
<accession>A0A420XV03</accession>
<evidence type="ECO:0000313" key="10">
    <source>
        <dbReference type="Proteomes" id="UP000281955"/>
    </source>
</evidence>
<keyword evidence="2" id="KW-0229">DNA integration</keyword>
<dbReference type="Gene3D" id="1.10.10.60">
    <property type="entry name" value="Homeodomain-like"/>
    <property type="match status" value="1"/>
</dbReference>
<evidence type="ECO:0000256" key="1">
    <source>
        <dbReference type="ARBA" id="ARBA00009913"/>
    </source>
</evidence>
<dbReference type="EMBL" id="RBWV01000003">
    <property type="protein sequence ID" value="RKS80658.1"/>
    <property type="molecule type" value="Genomic_DNA"/>
</dbReference>
<feature type="active site" description="O-(5'-phospho-DNA)-serine intermediate" evidence="5 6">
    <location>
        <position position="11"/>
    </location>
</feature>